<keyword evidence="5 7" id="KW-1133">Transmembrane helix</keyword>
<dbReference type="KEGG" id="acij:JS278_01931"/>
<comment type="similarity">
    <text evidence="7">Belongs to the binding-protein-dependent transport system permease family.</text>
</comment>
<dbReference type="EMBL" id="CP025198">
    <property type="protein sequence ID" value="AXE39087.1"/>
    <property type="molecule type" value="Genomic_DNA"/>
</dbReference>
<dbReference type="Pfam" id="PF00528">
    <property type="entry name" value="BPD_transp_1"/>
    <property type="match status" value="1"/>
</dbReference>
<dbReference type="AlphaFoldDB" id="A0A344UUY9"/>
<evidence type="ECO:0000256" key="3">
    <source>
        <dbReference type="ARBA" id="ARBA00022475"/>
    </source>
</evidence>
<dbReference type="PANTHER" id="PTHR43744">
    <property type="entry name" value="ABC TRANSPORTER PERMEASE PROTEIN MG189-RELATED-RELATED"/>
    <property type="match status" value="1"/>
</dbReference>
<dbReference type="InterPro" id="IPR035906">
    <property type="entry name" value="MetI-like_sf"/>
</dbReference>
<dbReference type="GO" id="GO:0055085">
    <property type="term" value="P:transmembrane transport"/>
    <property type="evidence" value="ECO:0007669"/>
    <property type="project" value="InterPro"/>
</dbReference>
<dbReference type="PANTHER" id="PTHR43744:SF12">
    <property type="entry name" value="ABC TRANSPORTER PERMEASE PROTEIN MG189-RELATED"/>
    <property type="match status" value="1"/>
</dbReference>
<feature type="transmembrane region" description="Helical" evidence="7">
    <location>
        <begin position="205"/>
        <end position="227"/>
    </location>
</feature>
<evidence type="ECO:0000256" key="6">
    <source>
        <dbReference type="ARBA" id="ARBA00023136"/>
    </source>
</evidence>
<organism evidence="9 10">
    <name type="scientific">Acidipropionibacterium virtanenii</name>
    <dbReference type="NCBI Taxonomy" id="2057246"/>
    <lineage>
        <taxon>Bacteria</taxon>
        <taxon>Bacillati</taxon>
        <taxon>Actinomycetota</taxon>
        <taxon>Actinomycetes</taxon>
        <taxon>Propionibacteriales</taxon>
        <taxon>Propionibacteriaceae</taxon>
        <taxon>Acidipropionibacterium</taxon>
    </lineage>
</organism>
<evidence type="ECO:0000313" key="9">
    <source>
        <dbReference type="EMBL" id="AXE39087.1"/>
    </source>
</evidence>
<proteinExistence type="inferred from homology"/>
<keyword evidence="3" id="KW-1003">Cell membrane</keyword>
<reference evidence="9 10" key="1">
    <citation type="submission" date="2017-12" db="EMBL/GenBank/DDBJ databases">
        <title>The whole genome sequence of the Acidipropionibacterium virtanenii sp. nov. type strain JS278.</title>
        <authorList>
            <person name="Laine P."/>
            <person name="Deptula P."/>
            <person name="Varmanen P."/>
            <person name="Auvinen P."/>
        </authorList>
    </citation>
    <scope>NUCLEOTIDE SEQUENCE [LARGE SCALE GENOMIC DNA]</scope>
    <source>
        <strain evidence="9 10">JS278</strain>
    </source>
</reference>
<keyword evidence="2 7" id="KW-0813">Transport</keyword>
<feature type="transmembrane region" description="Helical" evidence="7">
    <location>
        <begin position="152"/>
        <end position="169"/>
    </location>
</feature>
<name>A0A344UUY9_9ACTN</name>
<comment type="subcellular location">
    <subcellularLocation>
        <location evidence="1 7">Cell membrane</location>
        <topology evidence="1 7">Multi-pass membrane protein</topology>
    </subcellularLocation>
</comment>
<feature type="transmembrane region" description="Helical" evidence="7">
    <location>
        <begin position="88"/>
        <end position="107"/>
    </location>
</feature>
<dbReference type="Gene3D" id="1.10.3720.10">
    <property type="entry name" value="MetI-like"/>
    <property type="match status" value="1"/>
</dbReference>
<gene>
    <name evidence="9" type="primary">araQ_8</name>
    <name evidence="9" type="ORF">JS278_01931</name>
</gene>
<evidence type="ECO:0000313" key="10">
    <source>
        <dbReference type="Proteomes" id="UP000251995"/>
    </source>
</evidence>
<feature type="transmembrane region" description="Helical" evidence="7">
    <location>
        <begin position="21"/>
        <end position="42"/>
    </location>
</feature>
<keyword evidence="10" id="KW-1185">Reference proteome</keyword>
<evidence type="ECO:0000256" key="1">
    <source>
        <dbReference type="ARBA" id="ARBA00004651"/>
    </source>
</evidence>
<feature type="transmembrane region" description="Helical" evidence="7">
    <location>
        <begin position="251"/>
        <end position="272"/>
    </location>
</feature>
<protein>
    <submittedName>
        <fullName evidence="9">L-arabinose transport system permease protein AraQ</fullName>
    </submittedName>
</protein>
<feature type="transmembrane region" description="Helical" evidence="7">
    <location>
        <begin position="119"/>
        <end position="140"/>
    </location>
</feature>
<sequence>MSEQNASARMVRGRGGRAAHTLKLVLLALLAAICLLPFYVIFRNAFTSDQGFVSPRWKWLPDNLSPDVISALFTDSDLGLLSAMGHSAIQSIGQTALTVIVSFMAGYGLARFSNRAAGVILKLTVLTLMVPTAVTFVPSFIMTSQFGWIDSYRGLIIPVMFSAFATYLFRQSLLSFPRELEEAAELDGANPWTVMWRVVLPNSMGIVAAVSTITFIGAWNAFLWPLLVARDSTRTVQLTLSRFMTSQGVDYAQLFAGALVAIIPVVLVFLFLQRYLVQGMTTSGLD</sequence>
<dbReference type="Proteomes" id="UP000251995">
    <property type="component" value="Chromosome"/>
</dbReference>
<keyword evidence="6 7" id="KW-0472">Membrane</keyword>
<feature type="domain" description="ABC transmembrane type-1" evidence="8">
    <location>
        <begin position="84"/>
        <end position="272"/>
    </location>
</feature>
<dbReference type="RefSeq" id="WP_114046245.1">
    <property type="nucleotide sequence ID" value="NZ_CP025198.1"/>
</dbReference>
<dbReference type="GO" id="GO:0005886">
    <property type="term" value="C:plasma membrane"/>
    <property type="evidence" value="ECO:0007669"/>
    <property type="project" value="UniProtKB-SubCell"/>
</dbReference>
<evidence type="ECO:0000256" key="4">
    <source>
        <dbReference type="ARBA" id="ARBA00022692"/>
    </source>
</evidence>
<dbReference type="PROSITE" id="PS50928">
    <property type="entry name" value="ABC_TM1"/>
    <property type="match status" value="1"/>
</dbReference>
<evidence type="ECO:0000259" key="8">
    <source>
        <dbReference type="PROSITE" id="PS50928"/>
    </source>
</evidence>
<dbReference type="CDD" id="cd06261">
    <property type="entry name" value="TM_PBP2"/>
    <property type="match status" value="1"/>
</dbReference>
<dbReference type="InterPro" id="IPR000515">
    <property type="entry name" value="MetI-like"/>
</dbReference>
<evidence type="ECO:0000256" key="7">
    <source>
        <dbReference type="RuleBase" id="RU363032"/>
    </source>
</evidence>
<accession>A0A344UUY9</accession>
<keyword evidence="4 7" id="KW-0812">Transmembrane</keyword>
<dbReference type="OrthoDB" id="61122at2"/>
<evidence type="ECO:0000256" key="5">
    <source>
        <dbReference type="ARBA" id="ARBA00022989"/>
    </source>
</evidence>
<dbReference type="SUPFAM" id="SSF161098">
    <property type="entry name" value="MetI-like"/>
    <property type="match status" value="1"/>
</dbReference>
<evidence type="ECO:0000256" key="2">
    <source>
        <dbReference type="ARBA" id="ARBA00022448"/>
    </source>
</evidence>